<evidence type="ECO:0000313" key="2">
    <source>
        <dbReference type="EMBL" id="KAF3609984.1"/>
    </source>
</evidence>
<organism evidence="2 3">
    <name type="scientific">Brassica cretica</name>
    <name type="common">Mustard</name>
    <dbReference type="NCBI Taxonomy" id="69181"/>
    <lineage>
        <taxon>Eukaryota</taxon>
        <taxon>Viridiplantae</taxon>
        <taxon>Streptophyta</taxon>
        <taxon>Embryophyta</taxon>
        <taxon>Tracheophyta</taxon>
        <taxon>Spermatophyta</taxon>
        <taxon>Magnoliopsida</taxon>
        <taxon>eudicotyledons</taxon>
        <taxon>Gunneridae</taxon>
        <taxon>Pentapetalae</taxon>
        <taxon>rosids</taxon>
        <taxon>malvids</taxon>
        <taxon>Brassicales</taxon>
        <taxon>Brassicaceae</taxon>
        <taxon>Brassiceae</taxon>
        <taxon>Brassica</taxon>
    </lineage>
</organism>
<evidence type="ECO:0000313" key="3">
    <source>
        <dbReference type="Proteomes" id="UP000266723"/>
    </source>
</evidence>
<dbReference type="EMBL" id="QGKV02000297">
    <property type="protein sequence ID" value="KAF3609984.1"/>
    <property type="molecule type" value="Genomic_DNA"/>
</dbReference>
<protein>
    <submittedName>
        <fullName evidence="2">Uncharacterized protein</fullName>
    </submittedName>
</protein>
<sequence length="664" mass="76613">MSFGGSHWCRSRPDIEHRSTDFDQNRSTYSPEHRSMTPTESTASCNAVRILTHEEFTTRHLHPPNPVYVKIDRHSNTAIDVARLNALRPQPKPSDNSPEATSAHSDDAADPMEVDRVPMGRALRKRKEKLRTSGGIVRDLEVQIGNALVPVDFHVLDIKLNWNSSLLLGRAFSPIVGAVCNMQTNQLCLTLIDPHIHYNPIPVKKPQTSSRGIDDLKLIATRHCGADTHQTHRAYYEDYEVERAIEYKDILDKEDRLLHHSSWKRNVSSIYRTVSTLFDTHLHQTSRKQASINTAYYLSIDTNVDRAREGDYSIGSWADDRYHESYVVETTVSDPGADAPHEDNHFKQKNRHHTQPSIDVDNPTSVDRRPEFGRRAYDLFGTRRFFWEEKDEYGVYRDDQGYARDVDGHIIHVSNDDIRKLMERASRDEHSYICLPEYASSFTQTKLVPEIYIKDEINEMFYGVCGAQEKNEGDFQMNLDGVYYPLNDIISWLTTCMEEMRQNITKIQHVADKLRPTLVDNRLPVSVDDNLPHSHPMKSQPDFHTRAEIDHMTSLTSKIEAIHKKIVEIHGYIARQPEASTSIDRHNNKSIDIHRRTSIDEATNRGRLVPKVKSDRSDTHNHGEEISIYIYAIFMRHQFNLESLGDRLQKIDNITATMKDKWCR</sequence>
<comment type="caution">
    <text evidence="2">The sequence shown here is derived from an EMBL/GenBank/DDBJ whole genome shotgun (WGS) entry which is preliminary data.</text>
</comment>
<gene>
    <name evidence="2" type="ORF">DY000_02049245</name>
</gene>
<keyword evidence="3" id="KW-1185">Reference proteome</keyword>
<dbReference type="Proteomes" id="UP000266723">
    <property type="component" value="Unassembled WGS sequence"/>
</dbReference>
<reference evidence="2 3" key="1">
    <citation type="journal article" date="2020" name="BMC Genomics">
        <title>Intraspecific diversification of the crop wild relative Brassica cretica Lam. using demographic model selection.</title>
        <authorList>
            <person name="Kioukis A."/>
            <person name="Michalopoulou V.A."/>
            <person name="Briers L."/>
            <person name="Pirintsos S."/>
            <person name="Studholme D.J."/>
            <person name="Pavlidis P."/>
            <person name="Sarris P.F."/>
        </authorList>
    </citation>
    <scope>NUCLEOTIDE SEQUENCE [LARGE SCALE GENOMIC DNA]</scope>
    <source>
        <strain evidence="3">cv. PFS-1207/04</strain>
    </source>
</reference>
<feature type="compositionally biased region" description="Polar residues" evidence="1">
    <location>
        <begin position="25"/>
        <end position="44"/>
    </location>
</feature>
<accession>A0ABQ7F2A0</accession>
<proteinExistence type="predicted"/>
<feature type="region of interest" description="Disordered" evidence="1">
    <location>
        <begin position="87"/>
        <end position="130"/>
    </location>
</feature>
<feature type="region of interest" description="Disordered" evidence="1">
    <location>
        <begin position="18"/>
        <end position="44"/>
    </location>
</feature>
<feature type="compositionally biased region" description="Polar residues" evidence="1">
    <location>
        <begin position="93"/>
        <end position="103"/>
    </location>
</feature>
<name>A0ABQ7F2A0_BRACR</name>
<feature type="region of interest" description="Disordered" evidence="1">
    <location>
        <begin position="333"/>
        <end position="369"/>
    </location>
</feature>
<evidence type="ECO:0000256" key="1">
    <source>
        <dbReference type="SAM" id="MobiDB-lite"/>
    </source>
</evidence>